<dbReference type="EMBL" id="OZ075118">
    <property type="protein sequence ID" value="CAL5091753.1"/>
    <property type="molecule type" value="Genomic_DNA"/>
</dbReference>
<dbReference type="AlphaFoldDB" id="A0ABC9GEC4"/>
<feature type="compositionally biased region" description="Acidic residues" evidence="1">
    <location>
        <begin position="419"/>
        <end position="428"/>
    </location>
</feature>
<protein>
    <recommendedName>
        <fullName evidence="2">F-box domain-containing protein</fullName>
    </recommendedName>
</protein>
<proteinExistence type="predicted"/>
<dbReference type="InterPro" id="IPR001810">
    <property type="entry name" value="F-box_dom"/>
</dbReference>
<accession>A0ABC9GEC4</accession>
<feature type="domain" description="F-box" evidence="2">
    <location>
        <begin position="1"/>
        <end position="44"/>
    </location>
</feature>
<dbReference type="SUPFAM" id="SSF81383">
    <property type="entry name" value="F-box domain"/>
    <property type="match status" value="1"/>
</dbReference>
<reference evidence="3 4" key="2">
    <citation type="submission" date="2024-10" db="EMBL/GenBank/DDBJ databases">
        <authorList>
            <person name="Ryan C."/>
        </authorList>
    </citation>
    <scope>NUCLEOTIDE SEQUENCE [LARGE SCALE GENOMIC DNA]</scope>
</reference>
<dbReference type="InterPro" id="IPR036047">
    <property type="entry name" value="F-box-like_dom_sf"/>
</dbReference>
<name>A0ABC9GEC4_9POAL</name>
<feature type="region of interest" description="Disordered" evidence="1">
    <location>
        <begin position="400"/>
        <end position="428"/>
    </location>
</feature>
<dbReference type="PROSITE" id="PS50181">
    <property type="entry name" value="FBOX"/>
    <property type="match status" value="1"/>
</dbReference>
<keyword evidence="4" id="KW-1185">Reference proteome</keyword>
<dbReference type="Proteomes" id="UP001497457">
    <property type="component" value="Chromosome 8b"/>
</dbReference>
<evidence type="ECO:0000259" key="2">
    <source>
        <dbReference type="PROSITE" id="PS50181"/>
    </source>
</evidence>
<feature type="compositionally biased region" description="Acidic residues" evidence="1">
    <location>
        <begin position="480"/>
        <end position="523"/>
    </location>
</feature>
<evidence type="ECO:0000313" key="4">
    <source>
        <dbReference type="Proteomes" id="UP001497457"/>
    </source>
</evidence>
<gene>
    <name evidence="3" type="ORF">URODEC1_LOCUS114537</name>
</gene>
<evidence type="ECO:0000313" key="3">
    <source>
        <dbReference type="EMBL" id="CAL5091753.1"/>
    </source>
</evidence>
<organism evidence="3 4">
    <name type="scientific">Urochloa decumbens</name>
    <dbReference type="NCBI Taxonomy" id="240449"/>
    <lineage>
        <taxon>Eukaryota</taxon>
        <taxon>Viridiplantae</taxon>
        <taxon>Streptophyta</taxon>
        <taxon>Embryophyta</taxon>
        <taxon>Tracheophyta</taxon>
        <taxon>Spermatophyta</taxon>
        <taxon>Magnoliopsida</taxon>
        <taxon>Liliopsida</taxon>
        <taxon>Poales</taxon>
        <taxon>Poaceae</taxon>
        <taxon>PACMAD clade</taxon>
        <taxon>Panicoideae</taxon>
        <taxon>Panicodae</taxon>
        <taxon>Paniceae</taxon>
        <taxon>Melinidinae</taxon>
        <taxon>Urochloa</taxon>
    </lineage>
</organism>
<reference evidence="4" key="1">
    <citation type="submission" date="2024-06" db="EMBL/GenBank/DDBJ databases">
        <authorList>
            <person name="Ryan C."/>
        </authorList>
    </citation>
    <scope>NUCLEOTIDE SEQUENCE [LARGE SCALE GENOMIC DNA]</scope>
</reference>
<dbReference type="Gene3D" id="1.20.1280.50">
    <property type="match status" value="1"/>
</dbReference>
<dbReference type="PANTHER" id="PTHR34591:SF28">
    <property type="entry name" value="F-BOX DOMAIN-CONTAINING PROTEIN"/>
    <property type="match status" value="1"/>
</dbReference>
<feature type="region of interest" description="Disordered" evidence="1">
    <location>
        <begin position="479"/>
        <end position="523"/>
    </location>
</feature>
<dbReference type="PANTHER" id="PTHR34591">
    <property type="entry name" value="OS03G0653100 PROTEIN-RELATED"/>
    <property type="match status" value="1"/>
</dbReference>
<sequence>MDLLPEELLVEILRRLPPRPLAVCRSVSKGLRATIDSRGLLLAIAHRVPRGVRGVFVNYAGQDEPYFFSRPERAAPRIDAELRFLPPINWRKVLHSSNGLLLVKDRAELYVCNPATRRWAQLPPRPESFSSATAYLVFDPTVSLHYEVISFSKVPLKPKVPIQPDIKRPSYYQCFTEYTAEEITNLPLSLKAKYDREAKIKGLAEWPPSSYVAQVFSSRTGQWEERAYVREDDVAVTLSDVWSDPWTLTYHAPRCGAVYWRGAFYLHCRGGFVMRLSLLEQKYRVIKTPSLDNVFTPPRLDINDFLSQEGPHWSKEDCLTSFERQQDLRDSVKPSMHLGKSEHGIYYTALRWHQLQVWLLHEASESRPMLEWELKHKDDIELSFLQHYMREDRENIEKPWSLDRGKKGPKNQVACGWDSSDDSGIDREGEDGVYNGYRHYNMSYCMDLLGYHPSKEIAFLGDHFEGFAYYLGSSKLQYLDDLEEEEDEDLEEEEEEGEGEDTNEDEDLEEEEEEGEDTDEDEA</sequence>
<dbReference type="Pfam" id="PF00646">
    <property type="entry name" value="F-box"/>
    <property type="match status" value="1"/>
</dbReference>
<evidence type="ECO:0000256" key="1">
    <source>
        <dbReference type="SAM" id="MobiDB-lite"/>
    </source>
</evidence>
<dbReference type="SMART" id="SM00256">
    <property type="entry name" value="FBOX"/>
    <property type="match status" value="1"/>
</dbReference>